<dbReference type="RefSeq" id="WP_418158598.1">
    <property type="nucleotide sequence ID" value="NZ_JBBLZC010000004.1"/>
</dbReference>
<evidence type="ECO:0000313" key="3">
    <source>
        <dbReference type="Proteomes" id="UP001375743"/>
    </source>
</evidence>
<organism evidence="2 3">
    <name type="scientific">Benzoatithermus flavus</name>
    <dbReference type="NCBI Taxonomy" id="3108223"/>
    <lineage>
        <taxon>Bacteria</taxon>
        <taxon>Pseudomonadati</taxon>
        <taxon>Pseudomonadota</taxon>
        <taxon>Alphaproteobacteria</taxon>
        <taxon>Geminicoccales</taxon>
        <taxon>Geminicoccaceae</taxon>
        <taxon>Benzoatithermus</taxon>
    </lineage>
</organism>
<accession>A0ABU8XN88</accession>
<reference evidence="2 3" key="1">
    <citation type="submission" date="2024-01" db="EMBL/GenBank/DDBJ databases">
        <title>Multi-omics insights into the function and evolution of sodium benzoate biodegradation pathways in Benzoatithermus flavus gen. nov., sp. nov. from hot spring.</title>
        <authorList>
            <person name="Hu C.-J."/>
            <person name="Li W.-J."/>
        </authorList>
    </citation>
    <scope>NUCLEOTIDE SEQUENCE [LARGE SCALE GENOMIC DNA]</scope>
    <source>
        <strain evidence="2 3">SYSU G07066</strain>
    </source>
</reference>
<dbReference type="EMBL" id="JBBLZC010000004">
    <property type="protein sequence ID" value="MEK0082657.1"/>
    <property type="molecule type" value="Genomic_DNA"/>
</dbReference>
<proteinExistence type="predicted"/>
<evidence type="ECO:0000256" key="1">
    <source>
        <dbReference type="SAM" id="MobiDB-lite"/>
    </source>
</evidence>
<protein>
    <submittedName>
        <fullName evidence="2">DUF3426 domain-containing protein</fullName>
    </submittedName>
</protein>
<sequence length="149" mass="16336">MSTPAPRRRSFLGWLVLTLVVLLAAALLIGRNEIVARFPATLPFYQHLGIPVRPPLGVEFRNLSSVQRLQEGRRQLVVSGEIANVADRPSEVPPIRVGLLDGERREIGSARFDPPRTTLEPGAATPFEVTIDEPPQAAESFTVSFGDRS</sequence>
<keyword evidence="3" id="KW-1185">Reference proteome</keyword>
<dbReference type="NCBIfam" id="NF038353">
    <property type="entry name" value="FxLYD_dom"/>
    <property type="match status" value="1"/>
</dbReference>
<dbReference type="InterPro" id="IPR047676">
    <property type="entry name" value="FxLYD_dom"/>
</dbReference>
<comment type="caution">
    <text evidence="2">The sequence shown here is derived from an EMBL/GenBank/DDBJ whole genome shotgun (WGS) entry which is preliminary data.</text>
</comment>
<gene>
    <name evidence="2" type="ORF">U1T56_05820</name>
</gene>
<name>A0ABU8XN88_9PROT</name>
<dbReference type="InterPro" id="IPR021834">
    <property type="entry name" value="DUF3426"/>
</dbReference>
<dbReference type="Proteomes" id="UP001375743">
    <property type="component" value="Unassembled WGS sequence"/>
</dbReference>
<feature type="region of interest" description="Disordered" evidence="1">
    <location>
        <begin position="110"/>
        <end position="149"/>
    </location>
</feature>
<evidence type="ECO:0000313" key="2">
    <source>
        <dbReference type="EMBL" id="MEK0082657.1"/>
    </source>
</evidence>
<dbReference type="Pfam" id="PF11906">
    <property type="entry name" value="DUF3426"/>
    <property type="match status" value="1"/>
</dbReference>